<reference evidence="4" key="1">
    <citation type="submission" date="2023-06" db="EMBL/GenBank/DDBJ databases">
        <authorList>
            <person name="Noh H."/>
        </authorList>
    </citation>
    <scope>NUCLEOTIDE SEQUENCE</scope>
    <source>
        <strain evidence="4">DUCC20226</strain>
    </source>
</reference>
<keyword evidence="1" id="KW-0479">Metal-binding</keyword>
<organism evidence="4 5">
    <name type="scientific">Phomopsis amygdali</name>
    <name type="common">Fusicoccum amygdali</name>
    <dbReference type="NCBI Taxonomy" id="1214568"/>
    <lineage>
        <taxon>Eukaryota</taxon>
        <taxon>Fungi</taxon>
        <taxon>Dikarya</taxon>
        <taxon>Ascomycota</taxon>
        <taxon>Pezizomycotina</taxon>
        <taxon>Sordariomycetes</taxon>
        <taxon>Sordariomycetidae</taxon>
        <taxon>Diaporthales</taxon>
        <taxon>Diaporthaceae</taxon>
        <taxon>Diaporthe</taxon>
    </lineage>
</organism>
<protein>
    <recommendedName>
        <fullName evidence="3">C3H1-type domain-containing protein</fullName>
    </recommendedName>
</protein>
<feature type="domain" description="C3H1-type" evidence="3">
    <location>
        <begin position="207"/>
        <end position="235"/>
    </location>
</feature>
<evidence type="ECO:0000256" key="1">
    <source>
        <dbReference type="PROSITE-ProRule" id="PRU00723"/>
    </source>
</evidence>
<dbReference type="GO" id="GO:0008270">
    <property type="term" value="F:zinc ion binding"/>
    <property type="evidence" value="ECO:0007669"/>
    <property type="project" value="UniProtKB-KW"/>
</dbReference>
<keyword evidence="1" id="KW-0863">Zinc-finger</keyword>
<feature type="compositionally biased region" description="Low complexity" evidence="2">
    <location>
        <begin position="300"/>
        <end position="316"/>
    </location>
</feature>
<feature type="compositionally biased region" description="Basic and acidic residues" evidence="2">
    <location>
        <begin position="113"/>
        <end position="127"/>
    </location>
</feature>
<dbReference type="Proteomes" id="UP001265746">
    <property type="component" value="Unassembled WGS sequence"/>
</dbReference>
<sequence length="453" mass="49824">MHPNLDHFIVRPEEEDGTPGPIVPLVAIDQLPDWLQLVDVPCELDAEQTIGLTNLGVIDKEDGSIWEVRLRHDKIQAILSDADVKAGSNSSGSKKNKAKARKKTTKKKKKVASHTEIKGRMKERTASEESLSSFTGNSSSTERGPVEKPQPRVHPAERMLSASRHNVANTAVTQAHNSGSERPLRPHETEAIRDERRSTAQRRTTKRHATVFCRHWCHHGTCKWGPQCRHQHRMPTTLEGLLEVGLKGFPTWYLLMMSAASAGGFPGLFNMNSMLNALSNEQCPTQYPAVQPSSSRALNQHHIPGPPQHSSQPSPLDLSLLQDRMSALLASSNEMNNQQKLEQAREMRHHHPQGTYPAQQPHSHHLANLYTNASLAANVANIQRQTERQQQAKNDRPVATRVKARVMLGDGLDGNGHGGVRLAGGARSSGHNSGNAGAIAGRDDGVEEKLLDI</sequence>
<keyword evidence="1" id="KW-0862">Zinc</keyword>
<feature type="compositionally biased region" description="Basic residues" evidence="2">
    <location>
        <begin position="94"/>
        <end position="112"/>
    </location>
</feature>
<accession>A0AAD9W857</accession>
<evidence type="ECO:0000256" key="2">
    <source>
        <dbReference type="SAM" id="MobiDB-lite"/>
    </source>
</evidence>
<feature type="compositionally biased region" description="Basic and acidic residues" evidence="2">
    <location>
        <begin position="182"/>
        <end position="198"/>
    </location>
</feature>
<dbReference type="EMBL" id="JAUJFL010000002">
    <property type="protein sequence ID" value="KAK2610511.1"/>
    <property type="molecule type" value="Genomic_DNA"/>
</dbReference>
<proteinExistence type="predicted"/>
<feature type="region of interest" description="Disordered" evidence="2">
    <location>
        <begin position="335"/>
        <end position="361"/>
    </location>
</feature>
<feature type="region of interest" description="Disordered" evidence="2">
    <location>
        <begin position="173"/>
        <end position="203"/>
    </location>
</feature>
<comment type="caution">
    <text evidence="4">The sequence shown here is derived from an EMBL/GenBank/DDBJ whole genome shotgun (WGS) entry which is preliminary data.</text>
</comment>
<feature type="region of interest" description="Disordered" evidence="2">
    <location>
        <begin position="285"/>
        <end position="316"/>
    </location>
</feature>
<feature type="zinc finger region" description="C3H1-type" evidence="1">
    <location>
        <begin position="207"/>
        <end position="235"/>
    </location>
</feature>
<dbReference type="InterPro" id="IPR000571">
    <property type="entry name" value="Znf_CCCH"/>
</dbReference>
<evidence type="ECO:0000313" key="4">
    <source>
        <dbReference type="EMBL" id="KAK2610511.1"/>
    </source>
</evidence>
<gene>
    <name evidence="4" type="ORF">N8I77_003936</name>
</gene>
<evidence type="ECO:0000259" key="3">
    <source>
        <dbReference type="PROSITE" id="PS50103"/>
    </source>
</evidence>
<evidence type="ECO:0000313" key="5">
    <source>
        <dbReference type="Proteomes" id="UP001265746"/>
    </source>
</evidence>
<dbReference type="PROSITE" id="PS50103">
    <property type="entry name" value="ZF_C3H1"/>
    <property type="match status" value="1"/>
</dbReference>
<name>A0AAD9W857_PHOAM</name>
<feature type="compositionally biased region" description="Low complexity" evidence="2">
    <location>
        <begin position="128"/>
        <end position="142"/>
    </location>
</feature>
<dbReference type="AlphaFoldDB" id="A0AAD9W857"/>
<feature type="compositionally biased region" description="Basic and acidic residues" evidence="2">
    <location>
        <begin position="144"/>
        <end position="154"/>
    </location>
</feature>
<keyword evidence="5" id="KW-1185">Reference proteome</keyword>
<feature type="region of interest" description="Disordered" evidence="2">
    <location>
        <begin position="83"/>
        <end position="154"/>
    </location>
</feature>